<dbReference type="InterPro" id="IPR052350">
    <property type="entry name" value="Metallo-dep_Lactonases"/>
</dbReference>
<keyword evidence="4" id="KW-1185">Reference proteome</keyword>
<name>A0A5C5VSV0_9BACT</name>
<sequence length="280" mass="31135">MILDSHHHLWRYSPAEYGWISAEMSVLARDFGVADLEAAAASYGVVGSVAVQARQTVEETGALLTIAESGSFIRGVVGWAPLADPAIAETLDGWAGRPKLRGIRHVVQDEPDDAFLDRPDFNRGVAEVLRRGLTYDLLIFAKQLPAALRFVDRHPEGRIVLDHIAKPSIKEGLIQDWRAQLTELARRPNVTCKVSGVVTEADWNDWTETQVRPYLDAALEAFGPERLMYGSDWPVCLLATDYPRWLRLTQAWVADWSESQRESFFSGAATAAYQLNEASA</sequence>
<gene>
    <name evidence="3" type="ORF">Pla111_32970</name>
</gene>
<organism evidence="3 4">
    <name type="scientific">Botrimarina hoheduenensis</name>
    <dbReference type="NCBI Taxonomy" id="2528000"/>
    <lineage>
        <taxon>Bacteria</taxon>
        <taxon>Pseudomonadati</taxon>
        <taxon>Planctomycetota</taxon>
        <taxon>Planctomycetia</taxon>
        <taxon>Pirellulales</taxon>
        <taxon>Lacipirellulaceae</taxon>
        <taxon>Botrimarina</taxon>
    </lineage>
</organism>
<dbReference type="GO" id="GO:0016787">
    <property type="term" value="F:hydrolase activity"/>
    <property type="evidence" value="ECO:0007669"/>
    <property type="project" value="UniProtKB-KW"/>
</dbReference>
<dbReference type="OrthoDB" id="5450317at2"/>
<evidence type="ECO:0000313" key="4">
    <source>
        <dbReference type="Proteomes" id="UP000318995"/>
    </source>
</evidence>
<keyword evidence="3" id="KW-0378">Hydrolase</keyword>
<dbReference type="Pfam" id="PF04909">
    <property type="entry name" value="Amidohydro_2"/>
    <property type="match status" value="1"/>
</dbReference>
<comment type="similarity">
    <text evidence="1">Belongs to the metallo-dependent hydrolases superfamily.</text>
</comment>
<dbReference type="Proteomes" id="UP000318995">
    <property type="component" value="Unassembled WGS sequence"/>
</dbReference>
<evidence type="ECO:0000313" key="3">
    <source>
        <dbReference type="EMBL" id="TWT40652.1"/>
    </source>
</evidence>
<proteinExistence type="inferred from homology"/>
<evidence type="ECO:0000259" key="2">
    <source>
        <dbReference type="Pfam" id="PF04909"/>
    </source>
</evidence>
<protein>
    <submittedName>
        <fullName evidence="3">Amidohydrolase</fullName>
    </submittedName>
</protein>
<comment type="caution">
    <text evidence="3">The sequence shown here is derived from an EMBL/GenBank/DDBJ whole genome shotgun (WGS) entry which is preliminary data.</text>
</comment>
<dbReference type="InterPro" id="IPR032466">
    <property type="entry name" value="Metal_Hydrolase"/>
</dbReference>
<dbReference type="PANTHER" id="PTHR43569">
    <property type="entry name" value="AMIDOHYDROLASE"/>
    <property type="match status" value="1"/>
</dbReference>
<dbReference type="InterPro" id="IPR006680">
    <property type="entry name" value="Amidohydro-rel"/>
</dbReference>
<evidence type="ECO:0000256" key="1">
    <source>
        <dbReference type="ARBA" id="ARBA00038310"/>
    </source>
</evidence>
<reference evidence="3 4" key="1">
    <citation type="submission" date="2019-02" db="EMBL/GenBank/DDBJ databases">
        <title>Deep-cultivation of Planctomycetes and their phenomic and genomic characterization uncovers novel biology.</title>
        <authorList>
            <person name="Wiegand S."/>
            <person name="Jogler M."/>
            <person name="Boedeker C."/>
            <person name="Pinto D."/>
            <person name="Vollmers J."/>
            <person name="Rivas-Marin E."/>
            <person name="Kohn T."/>
            <person name="Peeters S.H."/>
            <person name="Heuer A."/>
            <person name="Rast P."/>
            <person name="Oberbeckmann S."/>
            <person name="Bunk B."/>
            <person name="Jeske O."/>
            <person name="Meyerdierks A."/>
            <person name="Storesund J.E."/>
            <person name="Kallscheuer N."/>
            <person name="Luecker S."/>
            <person name="Lage O.M."/>
            <person name="Pohl T."/>
            <person name="Merkel B.J."/>
            <person name="Hornburger P."/>
            <person name="Mueller R.-W."/>
            <person name="Bruemmer F."/>
            <person name="Labrenz M."/>
            <person name="Spormann A.M."/>
            <person name="Op Den Camp H."/>
            <person name="Overmann J."/>
            <person name="Amann R."/>
            <person name="Jetten M.S.M."/>
            <person name="Mascher T."/>
            <person name="Medema M.H."/>
            <person name="Devos D.P."/>
            <person name="Kaster A.-K."/>
            <person name="Ovreas L."/>
            <person name="Rohde M."/>
            <person name="Galperin M.Y."/>
            <person name="Jogler C."/>
        </authorList>
    </citation>
    <scope>NUCLEOTIDE SEQUENCE [LARGE SCALE GENOMIC DNA]</scope>
    <source>
        <strain evidence="3 4">Pla111</strain>
    </source>
</reference>
<dbReference type="AlphaFoldDB" id="A0A5C5VSV0"/>
<accession>A0A5C5VSV0</accession>
<feature type="domain" description="Amidohydrolase-related" evidence="2">
    <location>
        <begin position="4"/>
        <end position="274"/>
    </location>
</feature>
<dbReference type="PANTHER" id="PTHR43569:SF2">
    <property type="entry name" value="AMIDOHYDROLASE-RELATED DOMAIN-CONTAINING PROTEIN"/>
    <property type="match status" value="1"/>
</dbReference>
<dbReference type="EMBL" id="SJPH01000011">
    <property type="protein sequence ID" value="TWT40652.1"/>
    <property type="molecule type" value="Genomic_DNA"/>
</dbReference>
<dbReference type="RefSeq" id="WP_146575487.1">
    <property type="nucleotide sequence ID" value="NZ_SJPH01000011.1"/>
</dbReference>
<dbReference type="SUPFAM" id="SSF51556">
    <property type="entry name" value="Metallo-dependent hydrolases"/>
    <property type="match status" value="1"/>
</dbReference>
<dbReference type="Gene3D" id="3.20.20.140">
    <property type="entry name" value="Metal-dependent hydrolases"/>
    <property type="match status" value="1"/>
</dbReference>